<evidence type="ECO:0000313" key="2">
    <source>
        <dbReference type="EMBL" id="WRQ90123.1"/>
    </source>
</evidence>
<name>A0ABZ1CF44_9BACT</name>
<dbReference type="EMBL" id="CP139781">
    <property type="protein sequence ID" value="WRQ90123.1"/>
    <property type="molecule type" value="Genomic_DNA"/>
</dbReference>
<dbReference type="SMART" id="SM00953">
    <property type="entry name" value="RES"/>
    <property type="match status" value="1"/>
</dbReference>
<evidence type="ECO:0000313" key="3">
    <source>
        <dbReference type="Proteomes" id="UP000738431"/>
    </source>
</evidence>
<accession>A0ABZ1CF44</accession>
<sequence length="164" mass="18131">MEPKWAHPKYLIAGVGTRIHGSRWMPRGVASAVYAASTEAIALKEARHNFSRYGIQPRQKPRVLVEVDLRLSAVVALPALVEALPGIVLAELLAESWEAVNDRDSESLSQALGRCLWDLGYEGLRVTSARDARGQNLVWFPDRLRPGSSASICGEEELNRWIAT</sequence>
<dbReference type="InterPro" id="IPR014914">
    <property type="entry name" value="RES_dom"/>
</dbReference>
<protein>
    <submittedName>
        <fullName evidence="2">RES family NAD+ phosphorylase</fullName>
    </submittedName>
</protein>
<feature type="domain" description="RES" evidence="1">
    <location>
        <begin position="13"/>
        <end position="152"/>
    </location>
</feature>
<reference evidence="2 3" key="2">
    <citation type="submission" date="2023-12" db="EMBL/GenBank/DDBJ databases">
        <title>Description of an unclassified Opitutus bacterium of Verrucomicrobiota.</title>
        <authorList>
            <person name="Zhang D.-F."/>
        </authorList>
    </citation>
    <scope>NUCLEOTIDE SEQUENCE [LARGE SCALE GENOMIC DNA]</scope>
    <source>
        <strain evidence="2 3">WL0086</strain>
    </source>
</reference>
<dbReference type="Proteomes" id="UP000738431">
    <property type="component" value="Chromosome"/>
</dbReference>
<evidence type="ECO:0000259" key="1">
    <source>
        <dbReference type="SMART" id="SM00953"/>
    </source>
</evidence>
<keyword evidence="3" id="KW-1185">Reference proteome</keyword>
<proteinExistence type="predicted"/>
<gene>
    <name evidence="2" type="ORF">K1X11_015165</name>
</gene>
<organism evidence="2 3">
    <name type="scientific">Actomonas aquatica</name>
    <dbReference type="NCBI Taxonomy" id="2866162"/>
    <lineage>
        <taxon>Bacteria</taxon>
        <taxon>Pseudomonadati</taxon>
        <taxon>Verrucomicrobiota</taxon>
        <taxon>Opitutia</taxon>
        <taxon>Opitutales</taxon>
        <taxon>Opitutaceae</taxon>
        <taxon>Actomonas</taxon>
    </lineage>
</organism>
<dbReference type="Pfam" id="PF08808">
    <property type="entry name" value="RES"/>
    <property type="match status" value="1"/>
</dbReference>
<dbReference type="RefSeq" id="WP_221031659.1">
    <property type="nucleotide sequence ID" value="NZ_CP139781.1"/>
</dbReference>
<reference evidence="2 3" key="1">
    <citation type="submission" date="2021-08" db="EMBL/GenBank/DDBJ databases">
        <authorList>
            <person name="Zhang D."/>
            <person name="Zhang A."/>
            <person name="Wang L."/>
        </authorList>
    </citation>
    <scope>NUCLEOTIDE SEQUENCE [LARGE SCALE GENOMIC DNA]</scope>
    <source>
        <strain evidence="2 3">WL0086</strain>
    </source>
</reference>